<dbReference type="Gene3D" id="1.20.58.390">
    <property type="entry name" value="Neurotransmitter-gated ion-channel transmembrane domain"/>
    <property type="match status" value="1"/>
</dbReference>
<dbReference type="InterPro" id="IPR036734">
    <property type="entry name" value="Neur_chan_lig-bd_sf"/>
</dbReference>
<keyword evidence="4 6" id="KW-0472">Membrane</keyword>
<dbReference type="InterPro" id="IPR006202">
    <property type="entry name" value="Neur_chan_lig-bd"/>
</dbReference>
<dbReference type="InterPro" id="IPR006201">
    <property type="entry name" value="Neur_channel"/>
</dbReference>
<comment type="caution">
    <text evidence="8">The sequence shown here is derived from an EMBL/GenBank/DDBJ whole genome shotgun (WGS) entry which is preliminary data.</text>
</comment>
<dbReference type="SUPFAM" id="SSF90112">
    <property type="entry name" value="Neurotransmitter-gated ion-channel transmembrane pore"/>
    <property type="match status" value="1"/>
</dbReference>
<feature type="region of interest" description="Disordered" evidence="5">
    <location>
        <begin position="407"/>
        <end position="428"/>
    </location>
</feature>
<evidence type="ECO:0000313" key="8">
    <source>
        <dbReference type="EMBL" id="CAH3161756.1"/>
    </source>
</evidence>
<name>A0ABN8QGZ3_9CNID</name>
<sequence>MSAASSSSLPPLEDRFSVILSRLDRIESSLKCLEDIKKVLVEIEGNTHPNSDGKSVYRKIVPEKVTVGIRASIISVGDIDTVGQQFKCDFYLSACWPEPQLQGRSSTEDIDWNNEWHPRIVFFNALEIEKMQKNHFLFYEEGNPIPFALETYRIKGSFRENLELWDFPLDYQELTITLMSDWTNAMVEFEKDLKKADTIRPETFTADQEWFLCRHVVTEATSTVKTEGSSANDYPLYHIRCHVKRKNGYYLWNIAMIIFLIDILSFCSFSVDISSPSDRLSVTLTLLLTAVAFKFVVSQSLPTISYLTLLDKYVLSGLVFLGFMAIENAVAAVIPHSDAQRLFDKICLYVGVGCFLCIHVVALTFVIIKSRARNQALAKSTKMFRERQQMVNNYAIERQKKLELKPINEEETAQQNQQVVFVEPSGKN</sequence>
<accession>A0ABN8QGZ3</accession>
<feature type="transmembrane region" description="Helical" evidence="6">
    <location>
        <begin position="346"/>
        <end position="368"/>
    </location>
</feature>
<evidence type="ECO:0000259" key="7">
    <source>
        <dbReference type="Pfam" id="PF02931"/>
    </source>
</evidence>
<dbReference type="Proteomes" id="UP001159405">
    <property type="component" value="Unassembled WGS sequence"/>
</dbReference>
<dbReference type="Pfam" id="PF02931">
    <property type="entry name" value="Neur_chan_LBD"/>
    <property type="match status" value="1"/>
</dbReference>
<feature type="transmembrane region" description="Helical" evidence="6">
    <location>
        <begin position="313"/>
        <end position="334"/>
    </location>
</feature>
<dbReference type="Gene3D" id="2.70.170.10">
    <property type="entry name" value="Neurotransmitter-gated ion-channel ligand-binding domain"/>
    <property type="match status" value="1"/>
</dbReference>
<keyword evidence="2 6" id="KW-0812">Transmembrane</keyword>
<evidence type="ECO:0000256" key="1">
    <source>
        <dbReference type="ARBA" id="ARBA00004141"/>
    </source>
</evidence>
<feature type="transmembrane region" description="Helical" evidence="6">
    <location>
        <begin position="281"/>
        <end position="301"/>
    </location>
</feature>
<feature type="transmembrane region" description="Helical" evidence="6">
    <location>
        <begin position="249"/>
        <end position="269"/>
    </location>
</feature>
<evidence type="ECO:0000256" key="4">
    <source>
        <dbReference type="ARBA" id="ARBA00023136"/>
    </source>
</evidence>
<dbReference type="PANTHER" id="PTHR18945">
    <property type="entry name" value="NEUROTRANSMITTER GATED ION CHANNEL"/>
    <property type="match status" value="1"/>
</dbReference>
<evidence type="ECO:0000256" key="3">
    <source>
        <dbReference type="ARBA" id="ARBA00022989"/>
    </source>
</evidence>
<keyword evidence="9" id="KW-1185">Reference proteome</keyword>
<organism evidence="8 9">
    <name type="scientific">Porites lobata</name>
    <dbReference type="NCBI Taxonomy" id="104759"/>
    <lineage>
        <taxon>Eukaryota</taxon>
        <taxon>Metazoa</taxon>
        <taxon>Cnidaria</taxon>
        <taxon>Anthozoa</taxon>
        <taxon>Hexacorallia</taxon>
        <taxon>Scleractinia</taxon>
        <taxon>Fungiina</taxon>
        <taxon>Poritidae</taxon>
        <taxon>Porites</taxon>
    </lineage>
</organism>
<proteinExistence type="predicted"/>
<evidence type="ECO:0000256" key="2">
    <source>
        <dbReference type="ARBA" id="ARBA00022692"/>
    </source>
</evidence>
<dbReference type="InterPro" id="IPR038050">
    <property type="entry name" value="Neuro_actylchol_rec"/>
</dbReference>
<dbReference type="SUPFAM" id="SSF63712">
    <property type="entry name" value="Nicotinic receptor ligand binding domain-like"/>
    <property type="match status" value="1"/>
</dbReference>
<reference evidence="8 9" key="1">
    <citation type="submission" date="2022-05" db="EMBL/GenBank/DDBJ databases">
        <authorList>
            <consortium name="Genoscope - CEA"/>
            <person name="William W."/>
        </authorList>
    </citation>
    <scope>NUCLEOTIDE SEQUENCE [LARGE SCALE GENOMIC DNA]</scope>
</reference>
<gene>
    <name evidence="8" type="ORF">PLOB_00004985</name>
</gene>
<dbReference type="EMBL" id="CALNXK010000121">
    <property type="protein sequence ID" value="CAH3161756.1"/>
    <property type="molecule type" value="Genomic_DNA"/>
</dbReference>
<protein>
    <recommendedName>
        <fullName evidence="7">Neurotransmitter-gated ion-channel ligand-binding domain-containing protein</fullName>
    </recommendedName>
</protein>
<feature type="domain" description="Neurotransmitter-gated ion-channel ligand-binding" evidence="7">
    <location>
        <begin position="63"/>
        <end position="246"/>
    </location>
</feature>
<comment type="subcellular location">
    <subcellularLocation>
        <location evidence="1">Membrane</location>
        <topology evidence="1">Multi-pass membrane protein</topology>
    </subcellularLocation>
</comment>
<keyword evidence="3 6" id="KW-1133">Transmembrane helix</keyword>
<evidence type="ECO:0000313" key="9">
    <source>
        <dbReference type="Proteomes" id="UP001159405"/>
    </source>
</evidence>
<dbReference type="InterPro" id="IPR036719">
    <property type="entry name" value="Neuro-gated_channel_TM_sf"/>
</dbReference>
<evidence type="ECO:0000256" key="6">
    <source>
        <dbReference type="SAM" id="Phobius"/>
    </source>
</evidence>
<evidence type="ECO:0000256" key="5">
    <source>
        <dbReference type="SAM" id="MobiDB-lite"/>
    </source>
</evidence>